<evidence type="ECO:0000256" key="4">
    <source>
        <dbReference type="SAM" id="Phobius"/>
    </source>
</evidence>
<keyword evidence="2" id="KW-0560">Oxidoreductase</keyword>
<dbReference type="EMBL" id="KV907496">
    <property type="protein sequence ID" value="OOF98337.1"/>
    <property type="molecule type" value="Genomic_DNA"/>
</dbReference>
<organism evidence="5 6">
    <name type="scientific">Aspergillus carbonarius (strain ITEM 5010)</name>
    <dbReference type="NCBI Taxonomy" id="602072"/>
    <lineage>
        <taxon>Eukaryota</taxon>
        <taxon>Fungi</taxon>
        <taxon>Dikarya</taxon>
        <taxon>Ascomycota</taxon>
        <taxon>Pezizomycotina</taxon>
        <taxon>Eurotiomycetes</taxon>
        <taxon>Eurotiomycetidae</taxon>
        <taxon>Eurotiales</taxon>
        <taxon>Aspergillaceae</taxon>
        <taxon>Aspergillus</taxon>
        <taxon>Aspergillus subgen. Circumdati</taxon>
    </lineage>
</organism>
<evidence type="ECO:0008006" key="7">
    <source>
        <dbReference type="Google" id="ProtNLM"/>
    </source>
</evidence>
<proteinExistence type="inferred from homology"/>
<comment type="similarity">
    <text evidence="3">Belongs to the ustYa family.</text>
</comment>
<dbReference type="Proteomes" id="UP000188318">
    <property type="component" value="Unassembled WGS sequence"/>
</dbReference>
<dbReference type="AlphaFoldDB" id="A0A1R3RV49"/>
<accession>A0A1R3RV49</accession>
<keyword evidence="4" id="KW-1133">Transmembrane helix</keyword>
<keyword evidence="4" id="KW-0812">Transmembrane</keyword>
<dbReference type="GO" id="GO:0016491">
    <property type="term" value="F:oxidoreductase activity"/>
    <property type="evidence" value="ECO:0007669"/>
    <property type="project" value="UniProtKB-KW"/>
</dbReference>
<evidence type="ECO:0000256" key="1">
    <source>
        <dbReference type="ARBA" id="ARBA00004685"/>
    </source>
</evidence>
<dbReference type="PANTHER" id="PTHR33365">
    <property type="entry name" value="YALI0B05434P"/>
    <property type="match status" value="1"/>
</dbReference>
<dbReference type="InterPro" id="IPR021765">
    <property type="entry name" value="UstYa-like"/>
</dbReference>
<sequence>MSDRGGYSRLSSDPEGSEQGKLAPLEFIRRIANGLLSGSVGLLVGLAIGILYGHFVWPRSEPTVPNTVARVPLTRWVSQHVHRDSRFEAPPEPDIVQEPPWDSLLPKGLGYVRHPELAPQISVLGVFHSLHCLYMIRRGYYAANQTSHMAFDLGLDRESHVGHCFDYLRQSLVCSADSNLQPANRRVFEDADWGFDRQCRDIEELRTWAEEWRVWDMNGTFIPSTFIQEDK</sequence>
<dbReference type="STRING" id="602072.A0A1R3RV49"/>
<comment type="pathway">
    <text evidence="1">Mycotoxin biosynthesis.</text>
</comment>
<reference evidence="6" key="1">
    <citation type="journal article" date="2017" name="Genome Biol.">
        <title>Comparative genomics reveals high biological diversity and specific adaptations in the industrially and medically important fungal genus Aspergillus.</title>
        <authorList>
            <person name="de Vries R.P."/>
            <person name="Riley R."/>
            <person name="Wiebenga A."/>
            <person name="Aguilar-Osorio G."/>
            <person name="Amillis S."/>
            <person name="Uchima C.A."/>
            <person name="Anderluh G."/>
            <person name="Asadollahi M."/>
            <person name="Askin M."/>
            <person name="Barry K."/>
            <person name="Battaglia E."/>
            <person name="Bayram O."/>
            <person name="Benocci T."/>
            <person name="Braus-Stromeyer S.A."/>
            <person name="Caldana C."/>
            <person name="Canovas D."/>
            <person name="Cerqueira G.C."/>
            <person name="Chen F."/>
            <person name="Chen W."/>
            <person name="Choi C."/>
            <person name="Clum A."/>
            <person name="Dos Santos R.A."/>
            <person name="Damasio A.R."/>
            <person name="Diallinas G."/>
            <person name="Emri T."/>
            <person name="Fekete E."/>
            <person name="Flipphi M."/>
            <person name="Freyberg S."/>
            <person name="Gallo A."/>
            <person name="Gournas C."/>
            <person name="Habgood R."/>
            <person name="Hainaut M."/>
            <person name="Harispe M.L."/>
            <person name="Henrissat B."/>
            <person name="Hilden K.S."/>
            <person name="Hope R."/>
            <person name="Hossain A."/>
            <person name="Karabika E."/>
            <person name="Karaffa L."/>
            <person name="Karanyi Z."/>
            <person name="Krasevec N."/>
            <person name="Kuo A."/>
            <person name="Kusch H."/>
            <person name="LaButti K."/>
            <person name="Lagendijk E.L."/>
            <person name="Lapidus A."/>
            <person name="Levasseur A."/>
            <person name="Lindquist E."/>
            <person name="Lipzen A."/>
            <person name="Logrieco A.F."/>
            <person name="MacCabe A."/>
            <person name="Maekelae M.R."/>
            <person name="Malavazi I."/>
            <person name="Melin P."/>
            <person name="Meyer V."/>
            <person name="Mielnichuk N."/>
            <person name="Miskei M."/>
            <person name="Molnar A.P."/>
            <person name="Mule G."/>
            <person name="Ngan C.Y."/>
            <person name="Orejas M."/>
            <person name="Orosz E."/>
            <person name="Ouedraogo J.P."/>
            <person name="Overkamp K.M."/>
            <person name="Park H.-S."/>
            <person name="Perrone G."/>
            <person name="Piumi F."/>
            <person name="Punt P.J."/>
            <person name="Ram A.F."/>
            <person name="Ramon A."/>
            <person name="Rauscher S."/>
            <person name="Record E."/>
            <person name="Riano-Pachon D.M."/>
            <person name="Robert V."/>
            <person name="Roehrig J."/>
            <person name="Ruller R."/>
            <person name="Salamov A."/>
            <person name="Salih N.S."/>
            <person name="Samson R.A."/>
            <person name="Sandor E."/>
            <person name="Sanguinetti M."/>
            <person name="Schuetze T."/>
            <person name="Sepcic K."/>
            <person name="Shelest E."/>
            <person name="Sherlock G."/>
            <person name="Sophianopoulou V."/>
            <person name="Squina F.M."/>
            <person name="Sun H."/>
            <person name="Susca A."/>
            <person name="Todd R.B."/>
            <person name="Tsang A."/>
            <person name="Unkles S.E."/>
            <person name="van de Wiele N."/>
            <person name="van Rossen-Uffink D."/>
            <person name="Oliveira J.V."/>
            <person name="Vesth T.C."/>
            <person name="Visser J."/>
            <person name="Yu J.-H."/>
            <person name="Zhou M."/>
            <person name="Andersen M.R."/>
            <person name="Archer D.B."/>
            <person name="Baker S.E."/>
            <person name="Benoit I."/>
            <person name="Brakhage A.A."/>
            <person name="Braus G.H."/>
            <person name="Fischer R."/>
            <person name="Frisvad J.C."/>
            <person name="Goldman G.H."/>
            <person name="Houbraken J."/>
            <person name="Oakley B."/>
            <person name="Pocsi I."/>
            <person name="Scazzocchio C."/>
            <person name="Seiboth B."/>
            <person name="vanKuyk P.A."/>
            <person name="Wortman J."/>
            <person name="Dyer P.S."/>
            <person name="Grigoriev I.V."/>
        </authorList>
    </citation>
    <scope>NUCLEOTIDE SEQUENCE [LARGE SCALE GENOMIC DNA]</scope>
    <source>
        <strain evidence="6">ITEM 5010</strain>
    </source>
</reference>
<keyword evidence="6" id="KW-1185">Reference proteome</keyword>
<dbReference type="GO" id="GO:0043386">
    <property type="term" value="P:mycotoxin biosynthetic process"/>
    <property type="evidence" value="ECO:0007669"/>
    <property type="project" value="InterPro"/>
</dbReference>
<dbReference type="PANTHER" id="PTHR33365:SF11">
    <property type="entry name" value="TAT PATHWAY SIGNAL SEQUENCE"/>
    <property type="match status" value="1"/>
</dbReference>
<dbReference type="VEuPathDB" id="FungiDB:ASPCADRAFT_128496"/>
<evidence type="ECO:0000256" key="2">
    <source>
        <dbReference type="ARBA" id="ARBA00023002"/>
    </source>
</evidence>
<protein>
    <recommendedName>
        <fullName evidence="7">Tat pathway signal sequence</fullName>
    </recommendedName>
</protein>
<keyword evidence="4" id="KW-0472">Membrane</keyword>
<evidence type="ECO:0000313" key="5">
    <source>
        <dbReference type="EMBL" id="OOF98337.1"/>
    </source>
</evidence>
<evidence type="ECO:0000313" key="6">
    <source>
        <dbReference type="Proteomes" id="UP000188318"/>
    </source>
</evidence>
<name>A0A1R3RV49_ASPC5</name>
<gene>
    <name evidence="5" type="ORF">ASPCADRAFT_128496</name>
</gene>
<dbReference type="Pfam" id="PF11807">
    <property type="entry name" value="UstYa"/>
    <property type="match status" value="1"/>
</dbReference>
<evidence type="ECO:0000256" key="3">
    <source>
        <dbReference type="ARBA" id="ARBA00035112"/>
    </source>
</evidence>
<feature type="transmembrane region" description="Helical" evidence="4">
    <location>
        <begin position="35"/>
        <end position="57"/>
    </location>
</feature>